<dbReference type="EMBL" id="JAAAXW010000182">
    <property type="protein sequence ID" value="KAF9540970.1"/>
    <property type="molecule type" value="Genomic_DNA"/>
</dbReference>
<feature type="region of interest" description="Disordered" evidence="1">
    <location>
        <begin position="380"/>
        <end position="415"/>
    </location>
</feature>
<organism evidence="2 3">
    <name type="scientific">Mortierella hygrophila</name>
    <dbReference type="NCBI Taxonomy" id="979708"/>
    <lineage>
        <taxon>Eukaryota</taxon>
        <taxon>Fungi</taxon>
        <taxon>Fungi incertae sedis</taxon>
        <taxon>Mucoromycota</taxon>
        <taxon>Mortierellomycotina</taxon>
        <taxon>Mortierellomycetes</taxon>
        <taxon>Mortierellales</taxon>
        <taxon>Mortierellaceae</taxon>
        <taxon>Mortierella</taxon>
    </lineage>
</organism>
<feature type="region of interest" description="Disordered" evidence="1">
    <location>
        <begin position="291"/>
        <end position="319"/>
    </location>
</feature>
<dbReference type="GO" id="GO:0016020">
    <property type="term" value="C:membrane"/>
    <property type="evidence" value="ECO:0007669"/>
    <property type="project" value="TreeGrafter"/>
</dbReference>
<accession>A0A9P6F2J5</accession>
<feature type="region of interest" description="Disordered" evidence="1">
    <location>
        <begin position="607"/>
        <end position="628"/>
    </location>
</feature>
<feature type="compositionally biased region" description="Basic and acidic residues" evidence="1">
    <location>
        <begin position="93"/>
        <end position="104"/>
    </location>
</feature>
<evidence type="ECO:0000313" key="2">
    <source>
        <dbReference type="EMBL" id="KAF9540970.1"/>
    </source>
</evidence>
<evidence type="ECO:0000313" key="3">
    <source>
        <dbReference type="Proteomes" id="UP000723463"/>
    </source>
</evidence>
<dbReference type="PANTHER" id="PTHR21780:SF0">
    <property type="entry name" value="TRANSMEMBRANE PROTEIN 209"/>
    <property type="match status" value="1"/>
</dbReference>
<dbReference type="Proteomes" id="UP000723463">
    <property type="component" value="Unassembled WGS sequence"/>
</dbReference>
<feature type="region of interest" description="Disordered" evidence="1">
    <location>
        <begin position="338"/>
        <end position="364"/>
    </location>
</feature>
<dbReference type="PANTHER" id="PTHR21780">
    <property type="entry name" value="TRANSMEMBRANE PROTEIN 209"/>
    <property type="match status" value="1"/>
</dbReference>
<feature type="compositionally biased region" description="Polar residues" evidence="1">
    <location>
        <begin position="607"/>
        <end position="621"/>
    </location>
</feature>
<feature type="compositionally biased region" description="Polar residues" evidence="1">
    <location>
        <begin position="123"/>
        <end position="136"/>
    </location>
</feature>
<keyword evidence="3" id="KW-1185">Reference proteome</keyword>
<comment type="caution">
    <text evidence="2">The sequence shown here is derived from an EMBL/GenBank/DDBJ whole genome shotgun (WGS) entry which is preliminary data.</text>
</comment>
<feature type="region of interest" description="Disordered" evidence="1">
    <location>
        <begin position="1"/>
        <end position="180"/>
    </location>
</feature>
<feature type="compositionally biased region" description="Acidic residues" evidence="1">
    <location>
        <begin position="105"/>
        <end position="118"/>
    </location>
</feature>
<name>A0A9P6F2J5_9FUNG</name>
<feature type="compositionally biased region" description="Polar residues" evidence="1">
    <location>
        <begin position="352"/>
        <end position="364"/>
    </location>
</feature>
<dbReference type="InterPro" id="IPR019176">
    <property type="entry name" value="Cytochrome_B561-rel"/>
</dbReference>
<protein>
    <submittedName>
        <fullName evidence="2">Uncharacterized protein</fullName>
    </submittedName>
</protein>
<proteinExistence type="predicted"/>
<feature type="region of interest" description="Disordered" evidence="1">
    <location>
        <begin position="201"/>
        <end position="252"/>
    </location>
</feature>
<feature type="compositionally biased region" description="Basic and acidic residues" evidence="1">
    <location>
        <begin position="207"/>
        <end position="233"/>
    </location>
</feature>
<dbReference type="Pfam" id="PF09786">
    <property type="entry name" value="CytochromB561_N"/>
    <property type="match status" value="1"/>
</dbReference>
<reference evidence="2" key="1">
    <citation type="journal article" date="2020" name="Fungal Divers.">
        <title>Resolving the Mortierellaceae phylogeny through synthesis of multi-gene phylogenetics and phylogenomics.</title>
        <authorList>
            <person name="Vandepol N."/>
            <person name="Liber J."/>
            <person name="Desiro A."/>
            <person name="Na H."/>
            <person name="Kennedy M."/>
            <person name="Barry K."/>
            <person name="Grigoriev I.V."/>
            <person name="Miller A.N."/>
            <person name="O'Donnell K."/>
            <person name="Stajich J.E."/>
            <person name="Bonito G."/>
        </authorList>
    </citation>
    <scope>NUCLEOTIDE SEQUENCE</scope>
    <source>
        <strain evidence="2">NRRL 2591</strain>
    </source>
</reference>
<gene>
    <name evidence="2" type="ORF">EC957_003608</name>
</gene>
<evidence type="ECO:0000256" key="1">
    <source>
        <dbReference type="SAM" id="MobiDB-lite"/>
    </source>
</evidence>
<sequence>MAELTRPRPSKSKPIHSTTTNNNNDSDEEQETFYRQPEPVQPGDRFFDRPALAFNPASMPLEENEQGLFVKAGTPEVDEGLVRDLEEQEEDEHAPSSRTARDHEDETIDEPIDVDAEEPVFTPPSTILTKSFSSSGGADKADQEQHTSTSHENPKASLNDRMNPITAAARTSTRSIFEESVKPPTFNSALFSSSENNGFAARIAGQGDKDGAKVEKQEKDVEKQEQDVEKQEQDVDSADEDQDVAKPSTLFPVLQPDRGLVLAVKEQGDDDQHVPDNEEDEDILVSYPSLSNFSHSRETGKAPQQPFETSTAAAVPTLPESTNIKRWDIEKDEELSDVEIDLDFANPRSKGLQDSQDSLSPATQVATELRVSPFAAFLDAAPLRSSTPHSGDELSRSGRKGKLESASQSDDESDHDIKDYVGAAALAGGALLPKKFLGDKDSGDENGFAGDVDLASLLREPLSKFLGSQSKSAGSERSSTSDDGVLFAGGVGGVAKSFLDMVSQEQGDVSDDEVSEAFTPKLSAAEKGKRAVRDIQVTSVAQREPLDDLPPINSLADKAFGSVGMAPVLDLLSPTPVSPPAPTMHGPRSGIYPVAPPEPWGPGSLRSTLSQRRSPINNVKTDSADTKDAFNHDPNLAFAILPRKQPIAAQPKPAEGVRSLLSDYPDVVPKPAAASVPTVTLPADPTKAPVLRGRYELPSINKIDQWKSKNSLAPNAFKRLVFNVLALFVSKGVMKGRIYKSLVGLLSSVISPSIIYWTEWAVTIIFLFNIAEVIYSYTRRANNFETLPLTPSQRALLGLEPVTSKVPGAVPIFKKPAVAPRNLTERPIMSTYVSPSQASLTSSRTAFQKPVVSSISSEYRDAATILNKSMSRAFNTVSVQDKAGVERLMRNVEAREELKAEWKGVDSDPSKRAFGLHSAYGTPQTGLQGGIDMAHAGAHMAEHTTRPDHLASINSRGPVSRYQPALRTTLSKDHTSKTDLQKDGLYVFGHSKVLKSLKVSEGQLDRWVFNLRNWLWDKVVRHVCSEMEVVDAELAKQGLSYLDCKSATMFYTSGPLPQNATNGNAASAAAAAAPPTVAPMTNSLGWGAASIANPRMPSAFAPITSQPQQPLLPTSLQDLDARYGESPIVKQRMVLELYLAIPGFANRKYVVERLQAMGPLLSHFSWDSTGVTWDGGKKAWTQDLPTDSQIIMHLFTVYMDLAMPAQPSQSYDRFPFSYKHYVPMEAKPDATTSLQIKQTAKYPPNYNLVVEGAMWEVIPKRLNVWYTLVMFIYMVMKEHGGYIGQINIGTRRVGLGDVVEGYDV</sequence>